<feature type="region of interest" description="Disordered" evidence="1">
    <location>
        <begin position="966"/>
        <end position="1000"/>
    </location>
</feature>
<dbReference type="InParanoid" id="A0A1Q3C3L6"/>
<dbReference type="Pfam" id="PF07500">
    <property type="entry name" value="TFIIS_M"/>
    <property type="match status" value="1"/>
</dbReference>
<dbReference type="STRING" id="3775.A0A1Q3C3L6"/>
<dbReference type="AlphaFoldDB" id="A0A1Q3C3L6"/>
<dbReference type="CDD" id="cd21538">
    <property type="entry name" value="SPOC_TFIIS"/>
    <property type="match status" value="1"/>
</dbReference>
<feature type="compositionally biased region" description="Acidic residues" evidence="1">
    <location>
        <begin position="990"/>
        <end position="999"/>
    </location>
</feature>
<feature type="region of interest" description="Disordered" evidence="1">
    <location>
        <begin position="1040"/>
        <end position="1065"/>
    </location>
</feature>
<feature type="region of interest" description="Disordered" evidence="1">
    <location>
        <begin position="839"/>
        <end position="864"/>
    </location>
</feature>
<dbReference type="PANTHER" id="PTHR11477:SF20">
    <property type="entry name" value="SPOC DOMAIN _ TRANSCRIPTION ELONGATION FACTOR S-II PROTEIN"/>
    <property type="match status" value="1"/>
</dbReference>
<protein>
    <submittedName>
        <fullName evidence="3">TFIIS_M domain-containing protein/SPOC domain-containing protein</fullName>
    </submittedName>
</protein>
<dbReference type="FunCoup" id="A0A1Q3C3L6">
    <property type="interactions" value="1547"/>
</dbReference>
<organism evidence="3 4">
    <name type="scientific">Cephalotus follicularis</name>
    <name type="common">Albany pitcher plant</name>
    <dbReference type="NCBI Taxonomy" id="3775"/>
    <lineage>
        <taxon>Eukaryota</taxon>
        <taxon>Viridiplantae</taxon>
        <taxon>Streptophyta</taxon>
        <taxon>Embryophyta</taxon>
        <taxon>Tracheophyta</taxon>
        <taxon>Spermatophyta</taxon>
        <taxon>Magnoliopsida</taxon>
        <taxon>eudicotyledons</taxon>
        <taxon>Gunneridae</taxon>
        <taxon>Pentapetalae</taxon>
        <taxon>rosids</taxon>
        <taxon>fabids</taxon>
        <taxon>Oxalidales</taxon>
        <taxon>Cephalotaceae</taxon>
        <taxon>Cephalotus</taxon>
    </lineage>
</organism>
<feature type="region of interest" description="Disordered" evidence="1">
    <location>
        <begin position="615"/>
        <end position="661"/>
    </location>
</feature>
<feature type="compositionally biased region" description="Basic and acidic residues" evidence="1">
    <location>
        <begin position="627"/>
        <end position="651"/>
    </location>
</feature>
<dbReference type="PROSITE" id="PS51321">
    <property type="entry name" value="TFIIS_CENTRAL"/>
    <property type="match status" value="1"/>
</dbReference>
<dbReference type="GO" id="GO:0005634">
    <property type="term" value="C:nucleus"/>
    <property type="evidence" value="ECO:0007669"/>
    <property type="project" value="TreeGrafter"/>
</dbReference>
<name>A0A1Q3C3L6_CEPFO</name>
<dbReference type="OrthoDB" id="1884872at2759"/>
<dbReference type="SMART" id="SM00510">
    <property type="entry name" value="TFS2M"/>
    <property type="match status" value="1"/>
</dbReference>
<feature type="region of interest" description="Disordered" evidence="1">
    <location>
        <begin position="531"/>
        <end position="559"/>
    </location>
</feature>
<accession>A0A1Q3C3L6</accession>
<dbReference type="SUPFAM" id="SSF46942">
    <property type="entry name" value="Elongation factor TFIIS domain 2"/>
    <property type="match status" value="1"/>
</dbReference>
<comment type="caution">
    <text evidence="3">The sequence shown here is derived from an EMBL/GenBank/DDBJ whole genome shotgun (WGS) entry which is preliminary data.</text>
</comment>
<evidence type="ECO:0000259" key="2">
    <source>
        <dbReference type="PROSITE" id="PS51321"/>
    </source>
</evidence>
<dbReference type="InterPro" id="IPR012921">
    <property type="entry name" value="SPOC_C"/>
</dbReference>
<evidence type="ECO:0000313" key="3">
    <source>
        <dbReference type="EMBL" id="GAV74845.1"/>
    </source>
</evidence>
<proteinExistence type="predicted"/>
<feature type="region of interest" description="Disordered" evidence="1">
    <location>
        <begin position="281"/>
        <end position="301"/>
    </location>
</feature>
<feature type="compositionally biased region" description="Basic and acidic residues" evidence="1">
    <location>
        <begin position="536"/>
        <end position="559"/>
    </location>
</feature>
<dbReference type="EMBL" id="BDDD01001280">
    <property type="protein sequence ID" value="GAV74845.1"/>
    <property type="molecule type" value="Genomic_DNA"/>
</dbReference>
<feature type="region of interest" description="Disordered" evidence="1">
    <location>
        <begin position="876"/>
        <end position="954"/>
    </location>
</feature>
<gene>
    <name evidence="3" type="ORF">CFOL_v3_18325</name>
</gene>
<feature type="compositionally biased region" description="Polar residues" evidence="1">
    <location>
        <begin position="839"/>
        <end position="848"/>
    </location>
</feature>
<feature type="compositionally biased region" description="Basic and acidic residues" evidence="1">
    <location>
        <begin position="384"/>
        <end position="402"/>
    </location>
</feature>
<feature type="compositionally biased region" description="Polar residues" evidence="1">
    <location>
        <begin position="925"/>
        <end position="937"/>
    </location>
</feature>
<dbReference type="Proteomes" id="UP000187406">
    <property type="component" value="Unassembled WGS sequence"/>
</dbReference>
<feature type="domain" description="TFIIS central" evidence="2">
    <location>
        <begin position="360"/>
        <end position="497"/>
    </location>
</feature>
<feature type="compositionally biased region" description="Basic and acidic residues" evidence="1">
    <location>
        <begin position="289"/>
        <end position="301"/>
    </location>
</feature>
<dbReference type="InterPro" id="IPR003618">
    <property type="entry name" value="TFIIS_cen_dom"/>
</dbReference>
<dbReference type="Pfam" id="PF07744">
    <property type="entry name" value="SPOC"/>
    <property type="match status" value="1"/>
</dbReference>
<feature type="compositionally biased region" description="Basic residues" evidence="1">
    <location>
        <begin position="849"/>
        <end position="862"/>
    </location>
</feature>
<feature type="compositionally biased region" description="Polar residues" evidence="1">
    <location>
        <begin position="171"/>
        <end position="199"/>
    </location>
</feature>
<feature type="compositionally biased region" description="Acidic residues" evidence="1">
    <location>
        <begin position="895"/>
        <end position="904"/>
    </location>
</feature>
<dbReference type="Gene3D" id="1.10.472.30">
    <property type="entry name" value="Transcription elongation factor S-II, central domain"/>
    <property type="match status" value="1"/>
</dbReference>
<keyword evidence="4" id="KW-1185">Reference proteome</keyword>
<feature type="compositionally biased region" description="Polar residues" evidence="1">
    <location>
        <begin position="215"/>
        <end position="234"/>
    </location>
</feature>
<feature type="region of interest" description="Disordered" evidence="1">
    <location>
        <begin position="168"/>
        <end position="241"/>
    </location>
</feature>
<feature type="compositionally biased region" description="Polar residues" evidence="1">
    <location>
        <begin position="966"/>
        <end position="977"/>
    </location>
</feature>
<dbReference type="PANTHER" id="PTHR11477">
    <property type="entry name" value="TRANSCRIPTION FACTOR S-II ZINC FINGER DOMAIN-CONTAINING PROTEIN"/>
    <property type="match status" value="1"/>
</dbReference>
<evidence type="ECO:0000313" key="4">
    <source>
        <dbReference type="Proteomes" id="UP000187406"/>
    </source>
</evidence>
<sequence length="1085" mass="118671">MSNNLVSQPLTILSNQISQLEPISSRLDSSTKMGSGNNNISPQQFSISSVQMGSLGSVSTDLASQQLSIPIIDIGYKGSESINPGLQFSMSKMHMGQTEVPAYNSVAHHKLLRNKQSGEMGTMSNDVELQQLSMSSKRKAPMESFSSNFALQKLSLPNKRVSQMEHRPWLQQISPPNKRSVQPLPLSNTHGSQNLQTANKKVVRNESIPKKSGSAPRSHTAQTQPSPRTQTDSSESVRSKMRESLAAALDLVSQLQDKSQPLEKGSDSEASGTQLIGSASAAAFSPVSREPKGTLPSDEHSAAQMCTDGQSSSLEAFVDGSTIDSTPMPICDGLEFHSSFVLPDEDVSFSDSFFAKDELLQGNGLSWVLDPVTEVAEKQGFRTAEQQHLDHQEGGGDRREQGVKSPQILALEIEAELFKLFGGVNKKYKEKGRSLLFNLKDRNNPELRERVVSGDIPPDRLCSMTAEELASEELSQWRMAKAEELAQMVVLPDSEVDVRRLVKKTHKGEVQVEVGQQDSVLMDISVGSGSFTPTLPKKEKEEASLPKPDGIKAKDDAASEKNNLKKEVFTIPSSEGNDLMQGLMVDDALKDAEFLPPIVSLDEFMESLTAEPPFENLPLDAGSLTPIKDKDHSEIGLKSKAPDVTPDDHVDSAPNDPSNTDVAISGAEVTSIESPVKSETTPPVGTFKGEHVWEGLLQLNISAVITVIGIFKSGEKTSAKEWPLLLEIKGRVRLEAFEKFLQELKMSRSRAIMVVHLVCKDVSAESERASLREVADSYVLDGRVGLAEPAPGMELYLCPPHAKTLDMLTKVLAKDQIDAVNAIDNGLIGVIVWRKAQTTSTMSPNSTSLHKHTSKKQHFTSRRHYEKDTNVNANLISQHPMPHTGIHTHTKPLPQDDDDDDDDVPPGFGPGAVRDDDDLPEFNFSGGSTMPTRNQSRGPRMAPYRSHSQATSRPVDQMRELVQKYGQPNASASSGSWQDKRGTGVPVQPWDDDDDDDIPEWQPQASQLQRVDPSALVHDVQQPMLRVHMANHAQQPPVSVMQGQHQGSWWAPPHQPGGQFYASPGLGAVRPGLSWRQDAPKSRGF</sequence>
<dbReference type="InterPro" id="IPR036575">
    <property type="entry name" value="TFIIS_cen_dom_sf"/>
</dbReference>
<feature type="region of interest" description="Disordered" evidence="1">
    <location>
        <begin position="384"/>
        <end position="403"/>
    </location>
</feature>
<reference evidence="4" key="1">
    <citation type="submission" date="2016-04" db="EMBL/GenBank/DDBJ databases">
        <title>Cephalotus genome sequencing.</title>
        <authorList>
            <person name="Fukushima K."/>
            <person name="Hasebe M."/>
            <person name="Fang X."/>
        </authorList>
    </citation>
    <scope>NUCLEOTIDE SEQUENCE [LARGE SCALE GENOMIC DNA]</scope>
    <source>
        <strain evidence="4">cv. St1</strain>
    </source>
</reference>
<evidence type="ECO:0000256" key="1">
    <source>
        <dbReference type="SAM" id="MobiDB-lite"/>
    </source>
</evidence>
<dbReference type="GO" id="GO:0006351">
    <property type="term" value="P:DNA-templated transcription"/>
    <property type="evidence" value="ECO:0007669"/>
    <property type="project" value="InterPro"/>
</dbReference>